<dbReference type="InterPro" id="IPR015797">
    <property type="entry name" value="NUDIX_hydrolase-like_dom_sf"/>
</dbReference>
<dbReference type="PROSITE" id="PS51462">
    <property type="entry name" value="NUDIX"/>
    <property type="match status" value="1"/>
</dbReference>
<dbReference type="SUPFAM" id="SSF55811">
    <property type="entry name" value="Nudix"/>
    <property type="match status" value="1"/>
</dbReference>
<dbReference type="Proteomes" id="UP001589536">
    <property type="component" value="Unassembled WGS sequence"/>
</dbReference>
<accession>A0ABV5UMT2</accession>
<dbReference type="InterPro" id="IPR000086">
    <property type="entry name" value="NUDIX_hydrolase_dom"/>
</dbReference>
<proteinExistence type="predicted"/>
<name>A0ABV5UMT2_9MICC</name>
<dbReference type="EMBL" id="JBHMBH010000011">
    <property type="protein sequence ID" value="MFB9713463.1"/>
    <property type="molecule type" value="Genomic_DNA"/>
</dbReference>
<sequence length="157" mass="17613">MCIENVSLGFGVAPVQTSTIPSAHAVVAIVIECRGQIAMLKRSQLLDHDRGLWHCISGYLERGATPRQQALEELFEETGILATNLLDFRSGPVLVIHDDDGRPWLVHTFTAVTSQRRLEIDWEHDSYRWTAPGKVKRFADRVPWLDSVLHATGFLAP</sequence>
<keyword evidence="3" id="KW-1185">Reference proteome</keyword>
<feature type="domain" description="Nudix hydrolase" evidence="1">
    <location>
        <begin position="22"/>
        <end position="152"/>
    </location>
</feature>
<dbReference type="Gene3D" id="3.90.79.10">
    <property type="entry name" value="Nucleoside Triphosphate Pyrophosphohydrolase"/>
    <property type="match status" value="1"/>
</dbReference>
<evidence type="ECO:0000259" key="1">
    <source>
        <dbReference type="PROSITE" id="PS51462"/>
    </source>
</evidence>
<evidence type="ECO:0000313" key="2">
    <source>
        <dbReference type="EMBL" id="MFB9713463.1"/>
    </source>
</evidence>
<dbReference type="Pfam" id="PF00293">
    <property type="entry name" value="NUDIX"/>
    <property type="match status" value="1"/>
</dbReference>
<comment type="caution">
    <text evidence="2">The sequence shown here is derived from an EMBL/GenBank/DDBJ whole genome shotgun (WGS) entry which is preliminary data.</text>
</comment>
<protein>
    <submittedName>
        <fullName evidence="2">NUDIX domain-containing protein</fullName>
    </submittedName>
</protein>
<dbReference type="RefSeq" id="WP_345050055.1">
    <property type="nucleotide sequence ID" value="NZ_BAABED010000001.1"/>
</dbReference>
<gene>
    <name evidence="2" type="ORF">ACFFPI_04755</name>
</gene>
<reference evidence="2 3" key="1">
    <citation type="submission" date="2024-09" db="EMBL/GenBank/DDBJ databases">
        <authorList>
            <person name="Sun Q."/>
            <person name="Mori K."/>
        </authorList>
    </citation>
    <scope>NUCLEOTIDE SEQUENCE [LARGE SCALE GENOMIC DNA]</scope>
    <source>
        <strain evidence="2 3">JCM 13519</strain>
    </source>
</reference>
<evidence type="ECO:0000313" key="3">
    <source>
        <dbReference type="Proteomes" id="UP001589536"/>
    </source>
</evidence>
<organism evidence="2 3">
    <name type="scientific">Arthrobacter methylotrophus</name>
    <dbReference type="NCBI Taxonomy" id="121291"/>
    <lineage>
        <taxon>Bacteria</taxon>
        <taxon>Bacillati</taxon>
        <taxon>Actinomycetota</taxon>
        <taxon>Actinomycetes</taxon>
        <taxon>Micrococcales</taxon>
        <taxon>Micrococcaceae</taxon>
        <taxon>Arthrobacter</taxon>
    </lineage>
</organism>